<evidence type="ECO:0000313" key="2">
    <source>
        <dbReference type="EMBL" id="KOF89521.1"/>
    </source>
</evidence>
<organism evidence="2">
    <name type="scientific">Octopus bimaculoides</name>
    <name type="common">California two-spotted octopus</name>
    <dbReference type="NCBI Taxonomy" id="37653"/>
    <lineage>
        <taxon>Eukaryota</taxon>
        <taxon>Metazoa</taxon>
        <taxon>Spiralia</taxon>
        <taxon>Lophotrochozoa</taxon>
        <taxon>Mollusca</taxon>
        <taxon>Cephalopoda</taxon>
        <taxon>Coleoidea</taxon>
        <taxon>Octopodiformes</taxon>
        <taxon>Octopoda</taxon>
        <taxon>Incirrata</taxon>
        <taxon>Octopodidae</taxon>
        <taxon>Octopus</taxon>
    </lineage>
</organism>
<dbReference type="EMBL" id="KQ417955">
    <property type="protein sequence ID" value="KOF89521.1"/>
    <property type="molecule type" value="Genomic_DNA"/>
</dbReference>
<dbReference type="InterPro" id="IPR008984">
    <property type="entry name" value="SMAD_FHA_dom_sf"/>
</dbReference>
<dbReference type="PROSITE" id="PS51076">
    <property type="entry name" value="MH2"/>
    <property type="match status" value="1"/>
</dbReference>
<dbReference type="AlphaFoldDB" id="A0A0L8HJW9"/>
<dbReference type="Pfam" id="PF03166">
    <property type="entry name" value="MH2"/>
    <property type="match status" value="1"/>
</dbReference>
<evidence type="ECO:0000259" key="1">
    <source>
        <dbReference type="PROSITE" id="PS51076"/>
    </source>
</evidence>
<feature type="domain" description="MH2" evidence="1">
    <location>
        <begin position="122"/>
        <end position="307"/>
    </location>
</feature>
<dbReference type="PANTHER" id="PTHR22742:SF2">
    <property type="entry name" value="EXPANSION, ISOFORM A-RELATED"/>
    <property type="match status" value="1"/>
</dbReference>
<dbReference type="InterPro" id="IPR017855">
    <property type="entry name" value="SMAD-like_dom_sf"/>
</dbReference>
<name>A0A0L8HJW9_OCTBM</name>
<dbReference type="Gene3D" id="2.60.200.10">
    <property type="match status" value="1"/>
</dbReference>
<dbReference type="OrthoDB" id="2914378at2759"/>
<dbReference type="PANTHER" id="PTHR22742">
    <property type="entry name" value="EXPANSION, ISOFORM A-RELATED"/>
    <property type="match status" value="1"/>
</dbReference>
<protein>
    <recommendedName>
        <fullName evidence="1">MH2 domain-containing protein</fullName>
    </recommendedName>
</protein>
<dbReference type="InterPro" id="IPR001132">
    <property type="entry name" value="SMAD_dom_Dwarfin-type"/>
</dbReference>
<dbReference type="SUPFAM" id="SSF49879">
    <property type="entry name" value="SMAD/FHA domain"/>
    <property type="match status" value="1"/>
</dbReference>
<sequence length="421" mass="49550">MYSSSSILENPVYMTGRELELSQRNEYSRLTPHGKYLSEPSSTVTPYYNVAYNEQMNVPDLQHQEFGINYQHTAQYITEKLKQQNASDLHMTQYKSEELKLQNDILRNIMANKNSGSSDGAWALITYGEFNRPVTDIYVRENNYVIDNSNYVKDQFRIGLRSLQQCRAEILFNENLHVILSQSESGSISLINNSNFPVFIKDYLDMKQPYFSQEVIEQQGVIFNQREPTKIFDIEEFRSEMALRIYHSRFNREQLMLFCQTNVLFTDAEYFMESPSWIMVTNLQALDLVFDNQEYSSLEEQIANFVAAGTLQQMKNKKKSFKGKTFSIQKEFDTKRKTRMSLAMKGLKIKQFMRYSWENEDVVSPEDAININEMGEFFEPERDYMIDFETDNTRHKHAKLVGEKMWAKVKYTLENMNNEDV</sequence>
<reference evidence="2" key="1">
    <citation type="submission" date="2015-07" db="EMBL/GenBank/DDBJ databases">
        <title>MeaNS - Measles Nucleotide Surveillance Program.</title>
        <authorList>
            <person name="Tran T."/>
            <person name="Druce J."/>
        </authorList>
    </citation>
    <scope>NUCLEOTIDE SEQUENCE</scope>
    <source>
        <strain evidence="2">UCB-OBI-ISO-001</strain>
        <tissue evidence="2">Gonad</tissue>
    </source>
</reference>
<gene>
    <name evidence="2" type="ORF">OCBIM_22012925mg</name>
</gene>
<dbReference type="GO" id="GO:0006355">
    <property type="term" value="P:regulation of DNA-templated transcription"/>
    <property type="evidence" value="ECO:0007669"/>
    <property type="project" value="InterPro"/>
</dbReference>
<accession>A0A0L8HJW9</accession>
<proteinExistence type="predicted"/>